<keyword evidence="2" id="KW-0812">Transmembrane</keyword>
<name>A0A4Y2KPM4_ARAVE</name>
<comment type="caution">
    <text evidence="3">The sequence shown here is derived from an EMBL/GenBank/DDBJ whole genome shotgun (WGS) entry which is preliminary data.</text>
</comment>
<evidence type="ECO:0000313" key="3">
    <source>
        <dbReference type="EMBL" id="GBN04305.1"/>
    </source>
</evidence>
<gene>
    <name evidence="3" type="ORF">AVEN_188261_1</name>
</gene>
<evidence type="ECO:0000313" key="4">
    <source>
        <dbReference type="Proteomes" id="UP000499080"/>
    </source>
</evidence>
<dbReference type="EMBL" id="BGPR01004871">
    <property type="protein sequence ID" value="GBN04305.1"/>
    <property type="molecule type" value="Genomic_DNA"/>
</dbReference>
<dbReference type="Proteomes" id="UP000499080">
    <property type="component" value="Unassembled WGS sequence"/>
</dbReference>
<proteinExistence type="predicted"/>
<dbReference type="AlphaFoldDB" id="A0A4Y2KPM4"/>
<accession>A0A4Y2KPM4</accession>
<reference evidence="3 4" key="1">
    <citation type="journal article" date="2019" name="Sci. Rep.">
        <title>Orb-weaving spider Araneus ventricosus genome elucidates the spidroin gene catalogue.</title>
        <authorList>
            <person name="Kono N."/>
            <person name="Nakamura H."/>
            <person name="Ohtoshi R."/>
            <person name="Moran D.A.P."/>
            <person name="Shinohara A."/>
            <person name="Yoshida Y."/>
            <person name="Fujiwara M."/>
            <person name="Mori M."/>
            <person name="Tomita M."/>
            <person name="Arakawa K."/>
        </authorList>
    </citation>
    <scope>NUCLEOTIDE SEQUENCE [LARGE SCALE GENOMIC DNA]</scope>
</reference>
<evidence type="ECO:0000256" key="2">
    <source>
        <dbReference type="SAM" id="Phobius"/>
    </source>
</evidence>
<feature type="compositionally biased region" description="Polar residues" evidence="1">
    <location>
        <begin position="15"/>
        <end position="25"/>
    </location>
</feature>
<keyword evidence="2" id="KW-0472">Membrane</keyword>
<organism evidence="3 4">
    <name type="scientific">Araneus ventricosus</name>
    <name type="common">Orbweaver spider</name>
    <name type="synonym">Epeira ventricosa</name>
    <dbReference type="NCBI Taxonomy" id="182803"/>
    <lineage>
        <taxon>Eukaryota</taxon>
        <taxon>Metazoa</taxon>
        <taxon>Ecdysozoa</taxon>
        <taxon>Arthropoda</taxon>
        <taxon>Chelicerata</taxon>
        <taxon>Arachnida</taxon>
        <taxon>Araneae</taxon>
        <taxon>Araneomorphae</taxon>
        <taxon>Entelegynae</taxon>
        <taxon>Araneoidea</taxon>
        <taxon>Araneidae</taxon>
        <taxon>Araneus</taxon>
    </lineage>
</organism>
<keyword evidence="4" id="KW-1185">Reference proteome</keyword>
<feature type="region of interest" description="Disordered" evidence="1">
    <location>
        <begin position="1"/>
        <end position="28"/>
    </location>
</feature>
<keyword evidence="2" id="KW-1133">Transmembrane helix</keyword>
<protein>
    <submittedName>
        <fullName evidence="3">Uncharacterized protein</fullName>
    </submittedName>
</protein>
<feature type="transmembrane region" description="Helical" evidence="2">
    <location>
        <begin position="50"/>
        <end position="69"/>
    </location>
</feature>
<sequence length="104" mass="11534">MGKNGRHDSSRKLRPNQTSPATAQPLQKKARSVIGVEATQTHTRAARTCLLVWLLLAYVLVVAPVGSISPQYTPELEARMAPCRLGGYTWNFIFKKTLIILNSE</sequence>
<evidence type="ECO:0000256" key="1">
    <source>
        <dbReference type="SAM" id="MobiDB-lite"/>
    </source>
</evidence>
<feature type="compositionally biased region" description="Basic and acidic residues" evidence="1">
    <location>
        <begin position="1"/>
        <end position="11"/>
    </location>
</feature>